<dbReference type="STRING" id="1796606.A2G96_00735"/>
<feature type="region of interest" description="Disordered" evidence="6">
    <location>
        <begin position="531"/>
        <end position="567"/>
    </location>
</feature>
<protein>
    <submittedName>
        <fullName evidence="8">Choline dehydrogenase</fullName>
    </submittedName>
</protein>
<accession>A0A142JE74</accession>
<dbReference type="EMBL" id="CP014844">
    <property type="protein sequence ID" value="AMR76386.1"/>
    <property type="molecule type" value="Genomic_DNA"/>
</dbReference>
<keyword evidence="4 5" id="KW-0274">FAD</keyword>
<dbReference type="PIRSF" id="PIRSF000137">
    <property type="entry name" value="Alcohol_oxidase"/>
    <property type="match status" value="1"/>
</dbReference>
<dbReference type="PANTHER" id="PTHR11552">
    <property type="entry name" value="GLUCOSE-METHANOL-CHOLINE GMC OXIDOREDUCTASE"/>
    <property type="match status" value="1"/>
</dbReference>
<dbReference type="OrthoDB" id="9785276at2"/>
<organism evidence="8 9">
    <name type="scientific">Cupriavidus nantongensis</name>
    <dbReference type="NCBI Taxonomy" id="1796606"/>
    <lineage>
        <taxon>Bacteria</taxon>
        <taxon>Pseudomonadati</taxon>
        <taxon>Pseudomonadota</taxon>
        <taxon>Betaproteobacteria</taxon>
        <taxon>Burkholderiales</taxon>
        <taxon>Burkholderiaceae</taxon>
        <taxon>Cupriavidus</taxon>
    </lineage>
</organism>
<dbReference type="Gene3D" id="3.30.560.10">
    <property type="entry name" value="Glucose Oxidase, domain 3"/>
    <property type="match status" value="1"/>
</dbReference>
<dbReference type="Pfam" id="PF05199">
    <property type="entry name" value="GMC_oxred_C"/>
    <property type="match status" value="1"/>
</dbReference>
<dbReference type="AlphaFoldDB" id="A0A142JE74"/>
<comment type="similarity">
    <text evidence="2">Belongs to the GMC oxidoreductase family.</text>
</comment>
<evidence type="ECO:0000256" key="4">
    <source>
        <dbReference type="ARBA" id="ARBA00022827"/>
    </source>
</evidence>
<comment type="cofactor">
    <cofactor evidence="1 5">
        <name>FAD</name>
        <dbReference type="ChEBI" id="CHEBI:57692"/>
    </cofactor>
</comment>
<dbReference type="InterPro" id="IPR012132">
    <property type="entry name" value="GMC_OxRdtase"/>
</dbReference>
<dbReference type="PROSITE" id="PS00624">
    <property type="entry name" value="GMC_OXRED_2"/>
    <property type="match status" value="1"/>
</dbReference>
<dbReference type="KEGG" id="cnan:A2G96_00735"/>
<dbReference type="SUPFAM" id="SSF51905">
    <property type="entry name" value="FAD/NAD(P)-binding domain"/>
    <property type="match status" value="1"/>
</dbReference>
<keyword evidence="3" id="KW-0285">Flavoprotein</keyword>
<sequence>METFDYIIVGAGSAGCVLANRLTQDPDINVLLLEAGGKDDYHWIHIPVGYLYCIGNPRTDWLYRTEAEAGLNGRSLGYPRGRVLGGCSSINGMIYMRGQREDYDEWARLTGDDGWRWDNVLPLFKRSEDHHRGPSEFHGAGGEWRVEGQRLRWDILERFADAAEQAGIPRTDDFNRGDNFGVGYFEVNQRRGIRWNTAKAFLRRASERPNLTIVTGAQVSGLSFDGRRCTGVNYLGGGRAHAASATLEVILAAGAVNTPQLLELSGIGQAERLQALGIPVRHALPGVGENLQDHLQLRSVVKVNGVRTLNTRAASLWGKFCIGVQYAFNQSGPMSMAPSQLGAFARSDPSQARPNIEYHVQPLSLDKFGDPLHAFNAFTASACNLRPTSRGSVHAGSADYRQAPVIAPNYLSTDEDRKVAADSIRLTRRIVASPALAPYQPEEWLPGLAFQSDDELAEAAGNIGTTIFHPVGTCKMGRADDPMAVVDHRLRVLGVQGLRVVDASVMPLITSGNTNSPTIMIAERASDMIREDRRQRAMPAEVASSEEGSAQAPAEASPVPVTAATSA</sequence>
<evidence type="ECO:0000256" key="6">
    <source>
        <dbReference type="SAM" id="MobiDB-lite"/>
    </source>
</evidence>
<feature type="binding site" evidence="5">
    <location>
        <position position="83"/>
    </location>
    <ligand>
        <name>FAD</name>
        <dbReference type="ChEBI" id="CHEBI:57692"/>
    </ligand>
</feature>
<dbReference type="SUPFAM" id="SSF54373">
    <property type="entry name" value="FAD-linked reductases, C-terminal domain"/>
    <property type="match status" value="1"/>
</dbReference>
<evidence type="ECO:0000256" key="3">
    <source>
        <dbReference type="ARBA" id="ARBA00022630"/>
    </source>
</evidence>
<feature type="binding site" evidence="5">
    <location>
        <position position="219"/>
    </location>
    <ligand>
        <name>FAD</name>
        <dbReference type="ChEBI" id="CHEBI:57692"/>
    </ligand>
</feature>
<evidence type="ECO:0000256" key="1">
    <source>
        <dbReference type="ARBA" id="ARBA00001974"/>
    </source>
</evidence>
<dbReference type="RefSeq" id="WP_062795878.1">
    <property type="nucleotide sequence ID" value="NZ_CP014844.1"/>
</dbReference>
<evidence type="ECO:0000313" key="9">
    <source>
        <dbReference type="Proteomes" id="UP000075238"/>
    </source>
</evidence>
<dbReference type="PANTHER" id="PTHR11552:SF147">
    <property type="entry name" value="CHOLINE DEHYDROGENASE, MITOCHONDRIAL"/>
    <property type="match status" value="1"/>
</dbReference>
<evidence type="ECO:0000313" key="8">
    <source>
        <dbReference type="EMBL" id="AMR76386.1"/>
    </source>
</evidence>
<evidence type="ECO:0000259" key="7">
    <source>
        <dbReference type="PROSITE" id="PS00624"/>
    </source>
</evidence>
<dbReference type="GO" id="GO:0016614">
    <property type="term" value="F:oxidoreductase activity, acting on CH-OH group of donors"/>
    <property type="evidence" value="ECO:0007669"/>
    <property type="project" value="InterPro"/>
</dbReference>
<feature type="domain" description="Glucose-methanol-choline oxidoreductase N-terminal" evidence="7">
    <location>
        <begin position="254"/>
        <end position="268"/>
    </location>
</feature>
<evidence type="ECO:0000256" key="2">
    <source>
        <dbReference type="ARBA" id="ARBA00010790"/>
    </source>
</evidence>
<name>A0A142JE74_9BURK</name>
<evidence type="ECO:0000256" key="5">
    <source>
        <dbReference type="PIRSR" id="PIRSR000137-2"/>
    </source>
</evidence>
<keyword evidence="9" id="KW-1185">Reference proteome</keyword>
<proteinExistence type="inferred from homology"/>
<dbReference type="InterPro" id="IPR007867">
    <property type="entry name" value="GMC_OxRtase_C"/>
</dbReference>
<dbReference type="InterPro" id="IPR036188">
    <property type="entry name" value="FAD/NAD-bd_sf"/>
</dbReference>
<dbReference type="Pfam" id="PF00732">
    <property type="entry name" value="GMC_oxred_N"/>
    <property type="match status" value="1"/>
</dbReference>
<dbReference type="GO" id="GO:0050660">
    <property type="term" value="F:flavin adenine dinucleotide binding"/>
    <property type="evidence" value="ECO:0007669"/>
    <property type="project" value="InterPro"/>
</dbReference>
<gene>
    <name evidence="8" type="ORF">A2G96_00735</name>
</gene>
<dbReference type="InterPro" id="IPR000172">
    <property type="entry name" value="GMC_OxRdtase_N"/>
</dbReference>
<reference evidence="8 9" key="1">
    <citation type="submission" date="2016-03" db="EMBL/GenBank/DDBJ databases">
        <title>Complete genome sequence of a novel chlorpyrifos degrading bacterium, Cupriavidus nantongensis sp. X1.</title>
        <authorList>
            <person name="Fang L."/>
        </authorList>
    </citation>
    <scope>NUCLEOTIDE SEQUENCE [LARGE SCALE GENOMIC DNA]</scope>
    <source>
        <strain evidence="8 9">X1</strain>
    </source>
</reference>
<dbReference type="Proteomes" id="UP000075238">
    <property type="component" value="Chromosome 1"/>
</dbReference>
<dbReference type="Gene3D" id="3.50.50.60">
    <property type="entry name" value="FAD/NAD(P)-binding domain"/>
    <property type="match status" value="1"/>
</dbReference>